<protein>
    <submittedName>
        <fullName evidence="1">Uncharacterized protein</fullName>
    </submittedName>
</protein>
<evidence type="ECO:0000313" key="2">
    <source>
        <dbReference type="Proteomes" id="UP000800035"/>
    </source>
</evidence>
<gene>
    <name evidence="1" type="ORF">CC80DRAFT_495315</name>
</gene>
<dbReference type="Proteomes" id="UP000800035">
    <property type="component" value="Unassembled WGS sequence"/>
</dbReference>
<dbReference type="EMBL" id="ML977010">
    <property type="protein sequence ID" value="KAF1952516.1"/>
    <property type="molecule type" value="Genomic_DNA"/>
</dbReference>
<dbReference type="GO" id="GO:0005504">
    <property type="term" value="F:fatty acid binding"/>
    <property type="evidence" value="ECO:0007669"/>
    <property type="project" value="TreeGrafter"/>
</dbReference>
<reference evidence="1" key="1">
    <citation type="journal article" date="2020" name="Stud. Mycol.">
        <title>101 Dothideomycetes genomes: a test case for predicting lifestyles and emergence of pathogens.</title>
        <authorList>
            <person name="Haridas S."/>
            <person name="Albert R."/>
            <person name="Binder M."/>
            <person name="Bloem J."/>
            <person name="Labutti K."/>
            <person name="Salamov A."/>
            <person name="Andreopoulos B."/>
            <person name="Baker S."/>
            <person name="Barry K."/>
            <person name="Bills G."/>
            <person name="Bluhm B."/>
            <person name="Cannon C."/>
            <person name="Castanera R."/>
            <person name="Culley D."/>
            <person name="Daum C."/>
            <person name="Ezra D."/>
            <person name="Gonzalez J."/>
            <person name="Henrissat B."/>
            <person name="Kuo A."/>
            <person name="Liang C."/>
            <person name="Lipzen A."/>
            <person name="Lutzoni F."/>
            <person name="Magnuson J."/>
            <person name="Mondo S."/>
            <person name="Nolan M."/>
            <person name="Ohm R."/>
            <person name="Pangilinan J."/>
            <person name="Park H.-J."/>
            <person name="Ramirez L."/>
            <person name="Alfaro M."/>
            <person name="Sun H."/>
            <person name="Tritt A."/>
            <person name="Yoshinaga Y."/>
            <person name="Zwiers L.-H."/>
            <person name="Turgeon B."/>
            <person name="Goodwin S."/>
            <person name="Spatafora J."/>
            <person name="Crous P."/>
            <person name="Grigoriev I."/>
        </authorList>
    </citation>
    <scope>NUCLEOTIDE SEQUENCE</scope>
    <source>
        <strain evidence="1">CBS 675.92</strain>
    </source>
</reference>
<sequence length="169" mass="18729">MPIEDTRSLKPKFWDFHRHGQRPLFGRSGAHLPPAYTLDSGAWTILTIHWNLCMGTISSFLSERPDLLPLLQALERFDTCGEFLLTELGYGNLETTATLQADGSFVPHTPYPRAAKTMPPNSPHSGMARTDVVFARLMVAGEDHSVRPFMVPLNDASGAMCRSIACRTT</sequence>
<accession>A0A6A5TNY9</accession>
<proteinExistence type="predicted"/>
<dbReference type="GO" id="GO:0071949">
    <property type="term" value="F:FAD binding"/>
    <property type="evidence" value="ECO:0007669"/>
    <property type="project" value="InterPro"/>
</dbReference>
<keyword evidence="2" id="KW-1185">Reference proteome</keyword>
<dbReference type="GO" id="GO:0003997">
    <property type="term" value="F:acyl-CoA oxidase activity"/>
    <property type="evidence" value="ECO:0007669"/>
    <property type="project" value="InterPro"/>
</dbReference>
<dbReference type="GO" id="GO:0033540">
    <property type="term" value="P:fatty acid beta-oxidation using acyl-CoA oxidase"/>
    <property type="evidence" value="ECO:0007669"/>
    <property type="project" value="TreeGrafter"/>
</dbReference>
<dbReference type="OrthoDB" id="538336at2759"/>
<organism evidence="1 2">
    <name type="scientific">Byssothecium circinans</name>
    <dbReference type="NCBI Taxonomy" id="147558"/>
    <lineage>
        <taxon>Eukaryota</taxon>
        <taxon>Fungi</taxon>
        <taxon>Dikarya</taxon>
        <taxon>Ascomycota</taxon>
        <taxon>Pezizomycotina</taxon>
        <taxon>Dothideomycetes</taxon>
        <taxon>Pleosporomycetidae</taxon>
        <taxon>Pleosporales</taxon>
        <taxon>Massarineae</taxon>
        <taxon>Massarinaceae</taxon>
        <taxon>Byssothecium</taxon>
    </lineage>
</organism>
<dbReference type="Gene3D" id="2.40.110.10">
    <property type="entry name" value="Butyryl-CoA Dehydrogenase, subunit A, domain 2"/>
    <property type="match status" value="1"/>
</dbReference>
<dbReference type="GO" id="GO:0055088">
    <property type="term" value="P:lipid homeostasis"/>
    <property type="evidence" value="ECO:0007669"/>
    <property type="project" value="TreeGrafter"/>
</dbReference>
<dbReference type="InterPro" id="IPR009100">
    <property type="entry name" value="AcylCoA_DH/oxidase_NM_dom_sf"/>
</dbReference>
<evidence type="ECO:0000313" key="1">
    <source>
        <dbReference type="EMBL" id="KAF1952516.1"/>
    </source>
</evidence>
<dbReference type="InterPro" id="IPR046373">
    <property type="entry name" value="Acyl-CoA_Oxase/DH_mid-dom_sf"/>
</dbReference>
<dbReference type="SUPFAM" id="SSF56645">
    <property type="entry name" value="Acyl-CoA dehydrogenase NM domain-like"/>
    <property type="match status" value="1"/>
</dbReference>
<name>A0A6A5TNY9_9PLEO</name>
<dbReference type="PANTHER" id="PTHR10909:SF382">
    <property type="entry name" value="ACYL-COENZYME A OXIDASE"/>
    <property type="match status" value="1"/>
</dbReference>
<dbReference type="GO" id="GO:0005777">
    <property type="term" value="C:peroxisome"/>
    <property type="evidence" value="ECO:0007669"/>
    <property type="project" value="InterPro"/>
</dbReference>
<dbReference type="AlphaFoldDB" id="A0A6A5TNY9"/>
<dbReference type="InterPro" id="IPR012258">
    <property type="entry name" value="Acyl-CoA_oxidase"/>
</dbReference>
<dbReference type="PANTHER" id="PTHR10909">
    <property type="entry name" value="ELECTRON TRANSPORT OXIDOREDUCTASE"/>
    <property type="match status" value="1"/>
</dbReference>